<accession>A0A432YXI3</accession>
<protein>
    <submittedName>
        <fullName evidence="1">Uncharacterized protein</fullName>
    </submittedName>
</protein>
<comment type="caution">
    <text evidence="1">The sequence shown here is derived from an EMBL/GenBank/DDBJ whole genome shotgun (WGS) entry which is preliminary data.</text>
</comment>
<evidence type="ECO:0000313" key="1">
    <source>
        <dbReference type="EMBL" id="RUO68011.1"/>
    </source>
</evidence>
<dbReference type="EMBL" id="PIQA01000001">
    <property type="protein sequence ID" value="RUO68011.1"/>
    <property type="molecule type" value="Genomic_DNA"/>
</dbReference>
<reference evidence="1 2" key="1">
    <citation type="journal article" date="2011" name="Front. Microbiol.">
        <title>Genomic signatures of strain selection and enhancement in Bacillus atrophaeus var. globigii, a historical biowarfare simulant.</title>
        <authorList>
            <person name="Gibbons H.S."/>
            <person name="Broomall S.M."/>
            <person name="McNew L.A."/>
            <person name="Daligault H."/>
            <person name="Chapman C."/>
            <person name="Bruce D."/>
            <person name="Karavis M."/>
            <person name="Krepps M."/>
            <person name="McGregor P.A."/>
            <person name="Hong C."/>
            <person name="Park K.H."/>
            <person name="Akmal A."/>
            <person name="Feldman A."/>
            <person name="Lin J.S."/>
            <person name="Chang W.E."/>
            <person name="Higgs B.W."/>
            <person name="Demirev P."/>
            <person name="Lindquist J."/>
            <person name="Liem A."/>
            <person name="Fochler E."/>
            <person name="Read T.D."/>
            <person name="Tapia R."/>
            <person name="Johnson S."/>
            <person name="Bishop-Lilly K.A."/>
            <person name="Detter C."/>
            <person name="Han C."/>
            <person name="Sozhamannan S."/>
            <person name="Rosenzweig C.N."/>
            <person name="Skowronski E.W."/>
        </authorList>
    </citation>
    <scope>NUCLEOTIDE SEQUENCE [LARGE SCALE GENOMIC DNA]</scope>
    <source>
        <strain evidence="1 2">TPS4-2</strain>
    </source>
</reference>
<dbReference type="Proteomes" id="UP000288361">
    <property type="component" value="Unassembled WGS sequence"/>
</dbReference>
<name>A0A432YXI3_9GAMM</name>
<organism evidence="1 2">
    <name type="scientific">Idiomarina piscisalsi</name>
    <dbReference type="NCBI Taxonomy" id="1096243"/>
    <lineage>
        <taxon>Bacteria</taxon>
        <taxon>Pseudomonadati</taxon>
        <taxon>Pseudomonadota</taxon>
        <taxon>Gammaproteobacteria</taxon>
        <taxon>Alteromonadales</taxon>
        <taxon>Idiomarinaceae</taxon>
        <taxon>Idiomarina</taxon>
    </lineage>
</organism>
<proteinExistence type="predicted"/>
<dbReference type="RefSeq" id="WP_126751636.1">
    <property type="nucleotide sequence ID" value="NZ_JBHUMT010000016.1"/>
</dbReference>
<evidence type="ECO:0000313" key="2">
    <source>
        <dbReference type="Proteomes" id="UP000288361"/>
    </source>
</evidence>
<dbReference type="AlphaFoldDB" id="A0A432YXI3"/>
<sequence>MLKCVKLALEIKDRAFKAATAAEIRKKYFESDYQSLTPTTSKPKSEDLDYDPSFYRLKPALKFAVRHYLEQLEEHDVCVDYLTEKLHSKGLKPDPHFIAPGIDTPRLTCSQKQLQVRCEIVEFKRYN</sequence>
<gene>
    <name evidence="1" type="ORF">CWI73_03905</name>
</gene>